<name>X1MSJ2_9ZZZZ</name>
<reference evidence="1" key="1">
    <citation type="journal article" date="2014" name="Front. Microbiol.">
        <title>High frequency of phylogenetically diverse reductive dehalogenase-homologous genes in deep subseafloor sedimentary metagenomes.</title>
        <authorList>
            <person name="Kawai M."/>
            <person name="Futagami T."/>
            <person name="Toyoda A."/>
            <person name="Takaki Y."/>
            <person name="Nishi S."/>
            <person name="Hori S."/>
            <person name="Arai W."/>
            <person name="Tsubouchi T."/>
            <person name="Morono Y."/>
            <person name="Uchiyama I."/>
            <person name="Ito T."/>
            <person name="Fujiyama A."/>
            <person name="Inagaki F."/>
            <person name="Takami H."/>
        </authorList>
    </citation>
    <scope>NUCLEOTIDE SEQUENCE</scope>
    <source>
        <strain evidence="1">Expedition CK06-06</strain>
    </source>
</reference>
<sequence>ETVDVVWVQRYLARYGEYASQIRPIAPKRVLGG</sequence>
<gene>
    <name evidence="1" type="ORF">S06H3_19842</name>
</gene>
<dbReference type="EMBL" id="BARV01010208">
    <property type="protein sequence ID" value="GAI09369.1"/>
    <property type="molecule type" value="Genomic_DNA"/>
</dbReference>
<organism evidence="1">
    <name type="scientific">marine sediment metagenome</name>
    <dbReference type="NCBI Taxonomy" id="412755"/>
    <lineage>
        <taxon>unclassified sequences</taxon>
        <taxon>metagenomes</taxon>
        <taxon>ecological metagenomes</taxon>
    </lineage>
</organism>
<dbReference type="AlphaFoldDB" id="X1MSJ2"/>
<comment type="caution">
    <text evidence="1">The sequence shown here is derived from an EMBL/GenBank/DDBJ whole genome shotgun (WGS) entry which is preliminary data.</text>
</comment>
<evidence type="ECO:0000313" key="1">
    <source>
        <dbReference type="EMBL" id="GAI09369.1"/>
    </source>
</evidence>
<accession>X1MSJ2</accession>
<proteinExistence type="predicted"/>
<feature type="non-terminal residue" evidence="1">
    <location>
        <position position="1"/>
    </location>
</feature>
<protein>
    <submittedName>
        <fullName evidence="1">Uncharacterized protein</fullName>
    </submittedName>
</protein>